<organism evidence="2 3">
    <name type="scientific">Xylanibacter ruminicola</name>
    <name type="common">Prevotella ruminicola</name>
    <dbReference type="NCBI Taxonomy" id="839"/>
    <lineage>
        <taxon>Bacteria</taxon>
        <taxon>Pseudomonadati</taxon>
        <taxon>Bacteroidota</taxon>
        <taxon>Bacteroidia</taxon>
        <taxon>Bacteroidales</taxon>
        <taxon>Prevotellaceae</taxon>
        <taxon>Xylanibacter</taxon>
    </lineage>
</organism>
<feature type="transmembrane region" description="Helical" evidence="1">
    <location>
        <begin position="231"/>
        <end position="247"/>
    </location>
</feature>
<dbReference type="OrthoDB" id="1028319at2"/>
<feature type="transmembrane region" description="Helical" evidence="1">
    <location>
        <begin position="159"/>
        <end position="181"/>
    </location>
</feature>
<reference evidence="2 3" key="1">
    <citation type="submission" date="2016-11" db="EMBL/GenBank/DDBJ databases">
        <authorList>
            <person name="Jaros S."/>
            <person name="Januszkiewicz K."/>
            <person name="Wedrychowicz H."/>
        </authorList>
    </citation>
    <scope>NUCLEOTIDE SEQUENCE [LARGE SCALE GENOMIC DNA]</scope>
    <source>
        <strain evidence="2 3">BPI-34</strain>
    </source>
</reference>
<gene>
    <name evidence="2" type="ORF">SAMN04488494_2647</name>
</gene>
<dbReference type="AlphaFoldDB" id="A0A1M7LQV6"/>
<evidence type="ECO:0000313" key="2">
    <source>
        <dbReference type="EMBL" id="SHM80063.1"/>
    </source>
</evidence>
<feature type="transmembrane region" description="Helical" evidence="1">
    <location>
        <begin position="12"/>
        <end position="32"/>
    </location>
</feature>
<feature type="transmembrane region" description="Helical" evidence="1">
    <location>
        <begin position="72"/>
        <end position="89"/>
    </location>
</feature>
<accession>A0A1M7LQV6</accession>
<keyword evidence="1" id="KW-1133">Transmembrane helix</keyword>
<name>A0A1M7LQV6_XYLRU</name>
<feature type="transmembrane region" description="Helical" evidence="1">
    <location>
        <begin position="133"/>
        <end position="153"/>
    </location>
</feature>
<feature type="transmembrane region" description="Helical" evidence="1">
    <location>
        <begin position="202"/>
        <end position="219"/>
    </location>
</feature>
<protein>
    <submittedName>
        <fullName evidence="2">Uncharacterized protein</fullName>
    </submittedName>
</protein>
<sequence>MYEYEGLQDVIFIALYCVAAFTALLACVYLLCRRGNAFMQEKGPESVKTIETPNGPLRLGSGVRSSLRLRRWTAALMAAIVGSHVWWYALGQIWLTDDRLVRNIIAIALDHVTLVPLTMAVLLAMLQDRHRPLWPWLVAEVSAVVVTAVMGIAGRDEFWGYDVLGYCQLALIAGFIIYYALALRHYGRWLRDNYANLEHKEVWQSLTFAVGLFVVYEVYTSNGGELLREYLSQIVTLVIIAFLLWRVETLQELKDEA</sequence>
<dbReference type="Proteomes" id="UP000184280">
    <property type="component" value="Unassembled WGS sequence"/>
</dbReference>
<evidence type="ECO:0000313" key="3">
    <source>
        <dbReference type="Proteomes" id="UP000184280"/>
    </source>
</evidence>
<keyword evidence="1" id="KW-0812">Transmembrane</keyword>
<dbReference type="RefSeq" id="WP_073046655.1">
    <property type="nucleotide sequence ID" value="NZ_FOLF01000005.1"/>
</dbReference>
<keyword evidence="1" id="KW-0472">Membrane</keyword>
<feature type="transmembrane region" description="Helical" evidence="1">
    <location>
        <begin position="104"/>
        <end position="126"/>
    </location>
</feature>
<evidence type="ECO:0000256" key="1">
    <source>
        <dbReference type="SAM" id="Phobius"/>
    </source>
</evidence>
<proteinExistence type="predicted"/>
<dbReference type="EMBL" id="FRCJ01000006">
    <property type="protein sequence ID" value="SHM80063.1"/>
    <property type="molecule type" value="Genomic_DNA"/>
</dbReference>